<proteinExistence type="predicted"/>
<evidence type="ECO:0000313" key="3">
    <source>
        <dbReference type="Proteomes" id="UP000193675"/>
    </source>
</evidence>
<dbReference type="SUPFAM" id="SSF52402">
    <property type="entry name" value="Adenine nucleotide alpha hydrolases-like"/>
    <property type="match status" value="1"/>
</dbReference>
<dbReference type="EMBL" id="NBWC01000049">
    <property type="protein sequence ID" value="ORL58760.1"/>
    <property type="molecule type" value="Genomic_DNA"/>
</dbReference>
<dbReference type="Pfam" id="PF01507">
    <property type="entry name" value="PAPS_reduct"/>
    <property type="match status" value="1"/>
</dbReference>
<dbReference type="Proteomes" id="UP000193675">
    <property type="component" value="Unassembled WGS sequence"/>
</dbReference>
<name>A0A1X0ZMQ5_PSEPU</name>
<evidence type="ECO:0000313" key="2">
    <source>
        <dbReference type="EMBL" id="ORL58760.1"/>
    </source>
</evidence>
<dbReference type="GO" id="GO:0003824">
    <property type="term" value="F:catalytic activity"/>
    <property type="evidence" value="ECO:0007669"/>
    <property type="project" value="InterPro"/>
</dbReference>
<sequence>MSTAQPLLNQSIQAGLFEELVPVAGLAPVKEKTFEDKVQDAIAAIKQQVIDGRHLVVAWSGGKDSSVTLNLAFTALRELKADGIEIPTLHAIHSRTGIDNPVVELYNKGQIKSIEAYGEASGIPTRVWVASPNLSNDYLVSLLAGRTIMSVGGNSRCQQMMKAAPLTRIKRQVRAFIAQTTGVKPKDAELVSLIGTRFDESIARAAKMKERGENATEAVDAMDDGQLVLSPIADWNTFDIFTYIGWVRSEKIEAYNKFDELVDIYRDANGGDCMVNAYIAGKEQSRPPCSSRTGCSLCGRISRDTSASNMVATDGGKYRWMAPLLELRSYMLARHFDPSARCWLARTLNEETGSVNICPNSYSPAYCEDLLRIILTIQIREEIAAGRLGIAPRFTLLDERQLIAIDIISARYGYQNSFVALRTYKEIYECGKRFEIPDLESIPKYTEKDVAFRAEVPFADAEYHSAWRGFRNISHAMVDWESTTTLADGTIVQSANTGNEFEIDEEGAALFMAFELDYALERINLLDNPMAVVDYFVGLGTVTLYKGSLGEWERMARMSNQVFAHRIKDILHDPHALVETLRAKFNVEPVGAVPTSEPATLSQLEFWL</sequence>
<dbReference type="RefSeq" id="WP_084859122.1">
    <property type="nucleotide sequence ID" value="NZ_JAZGOE010000001.1"/>
</dbReference>
<dbReference type="InterPro" id="IPR014729">
    <property type="entry name" value="Rossmann-like_a/b/a_fold"/>
</dbReference>
<dbReference type="OrthoDB" id="9774475at2"/>
<gene>
    <name evidence="2" type="ORF">B7H17_24845</name>
</gene>
<reference evidence="2 3" key="1">
    <citation type="submission" date="2017-04" db="EMBL/GenBank/DDBJ databases">
        <title>Presence of VIM-2 positive Pseudomonas species in chickens and their surrounding environment.</title>
        <authorList>
            <person name="Zhang R."/>
        </authorList>
    </citation>
    <scope>NUCLEOTIDE SEQUENCE [LARGE SCALE GENOMIC DNA]</scope>
    <source>
        <strain evidence="2 3">DZ-C18</strain>
    </source>
</reference>
<accession>A0A1X0ZMQ5</accession>
<comment type="caution">
    <text evidence="2">The sequence shown here is derived from an EMBL/GenBank/DDBJ whole genome shotgun (WGS) entry which is preliminary data.</text>
</comment>
<dbReference type="AlphaFoldDB" id="A0A1X0ZMQ5"/>
<evidence type="ECO:0000259" key="1">
    <source>
        <dbReference type="Pfam" id="PF01507"/>
    </source>
</evidence>
<feature type="domain" description="Phosphoadenosine phosphosulphate reductase" evidence="1">
    <location>
        <begin position="55"/>
        <end position="244"/>
    </location>
</feature>
<protein>
    <recommendedName>
        <fullName evidence="1">Phosphoadenosine phosphosulphate reductase domain-containing protein</fullName>
    </recommendedName>
</protein>
<dbReference type="Gene3D" id="3.40.50.620">
    <property type="entry name" value="HUPs"/>
    <property type="match status" value="1"/>
</dbReference>
<organism evidence="2 3">
    <name type="scientific">Pseudomonas putida</name>
    <name type="common">Arthrobacter siderocapsulatus</name>
    <dbReference type="NCBI Taxonomy" id="303"/>
    <lineage>
        <taxon>Bacteria</taxon>
        <taxon>Pseudomonadati</taxon>
        <taxon>Pseudomonadota</taxon>
        <taxon>Gammaproteobacteria</taxon>
        <taxon>Pseudomonadales</taxon>
        <taxon>Pseudomonadaceae</taxon>
        <taxon>Pseudomonas</taxon>
    </lineage>
</organism>
<dbReference type="InterPro" id="IPR002500">
    <property type="entry name" value="PAPS_reduct_dom"/>
</dbReference>
<dbReference type="PANTHER" id="PTHR43196:SF2">
    <property type="entry name" value="PHOSPHOADENOSINE PHOSPHOSULFATE REDUCTASE"/>
    <property type="match status" value="1"/>
</dbReference>
<dbReference type="InterPro" id="IPR050128">
    <property type="entry name" value="Sulfate_adenylyltrnsfr_sub2"/>
</dbReference>
<dbReference type="PANTHER" id="PTHR43196">
    <property type="entry name" value="SULFATE ADENYLYLTRANSFERASE SUBUNIT 2"/>
    <property type="match status" value="1"/>
</dbReference>